<protein>
    <submittedName>
        <fullName evidence="2">Ornithine aminotransferase</fullName>
    </submittedName>
</protein>
<evidence type="ECO:0000313" key="2">
    <source>
        <dbReference type="EMBL" id="PSH57293.1"/>
    </source>
</evidence>
<evidence type="ECO:0000259" key="1">
    <source>
        <dbReference type="PROSITE" id="PS50914"/>
    </source>
</evidence>
<dbReference type="InterPro" id="IPR007055">
    <property type="entry name" value="BON_dom"/>
</dbReference>
<name>A0A2P7ASZ9_9HYPH</name>
<sequence>MNDIILRQNVIDELEFEPSIDGAHIGVTAENGVVTLSGHVKTYAEKNKIADVVCRVKGVRGIAQEIEVRPRGEHRTADDEIAKRALSVIRWNTVIPEGAVLVKAQNGVVTLTGKVEWNYQKIAAAEAVRGLSGVIDVFNHIEVQPRVTAYDVKKRIEDALKRVAEVEAKSIVVDVDGFGKVKLEGNVKAWSERMAVVRAAWSAPGVKIVDDRIVVV</sequence>
<dbReference type="Proteomes" id="UP000241158">
    <property type="component" value="Unassembled WGS sequence"/>
</dbReference>
<dbReference type="PANTHER" id="PTHR34606:SF15">
    <property type="entry name" value="BON DOMAIN-CONTAINING PROTEIN"/>
    <property type="match status" value="1"/>
</dbReference>
<dbReference type="SMART" id="SM00749">
    <property type="entry name" value="BON"/>
    <property type="match status" value="3"/>
</dbReference>
<dbReference type="Gene3D" id="3.30.1340.30">
    <property type="match status" value="3"/>
</dbReference>
<feature type="domain" description="BON" evidence="1">
    <location>
        <begin position="148"/>
        <end position="216"/>
    </location>
</feature>
<reference evidence="3" key="1">
    <citation type="submission" date="2017-11" db="EMBL/GenBank/DDBJ databases">
        <authorList>
            <person name="Kuznetsova I."/>
            <person name="Sazanova A."/>
            <person name="Chirak E."/>
            <person name="Safronova V."/>
            <person name="Willems A."/>
        </authorList>
    </citation>
    <scope>NUCLEOTIDE SEQUENCE [LARGE SCALE GENOMIC DNA]</scope>
    <source>
        <strain evidence="3">PEPV15</strain>
    </source>
</reference>
<keyword evidence="3" id="KW-1185">Reference proteome</keyword>
<comment type="caution">
    <text evidence="2">The sequence shown here is derived from an EMBL/GenBank/DDBJ whole genome shotgun (WGS) entry which is preliminary data.</text>
</comment>
<dbReference type="InterPro" id="IPR051686">
    <property type="entry name" value="Lipoprotein_DolP"/>
</dbReference>
<proteinExistence type="predicted"/>
<dbReference type="RefSeq" id="WP_106718042.1">
    <property type="nucleotide sequence ID" value="NZ_JACHXT010000003.1"/>
</dbReference>
<dbReference type="Pfam" id="PF04972">
    <property type="entry name" value="BON"/>
    <property type="match status" value="3"/>
</dbReference>
<dbReference type="GO" id="GO:0008483">
    <property type="term" value="F:transaminase activity"/>
    <property type="evidence" value="ECO:0007669"/>
    <property type="project" value="UniProtKB-KW"/>
</dbReference>
<dbReference type="AlphaFoldDB" id="A0A2P7ASZ9"/>
<evidence type="ECO:0000313" key="3">
    <source>
        <dbReference type="Proteomes" id="UP000241158"/>
    </source>
</evidence>
<dbReference type="OrthoDB" id="870892at2"/>
<gene>
    <name evidence="2" type="ORF">CU100_17745</name>
</gene>
<feature type="domain" description="BON" evidence="1">
    <location>
        <begin position="77"/>
        <end position="145"/>
    </location>
</feature>
<dbReference type="PANTHER" id="PTHR34606">
    <property type="entry name" value="BON DOMAIN-CONTAINING PROTEIN"/>
    <property type="match status" value="1"/>
</dbReference>
<dbReference type="EMBL" id="PGGN01000003">
    <property type="protein sequence ID" value="PSH57293.1"/>
    <property type="molecule type" value="Genomic_DNA"/>
</dbReference>
<dbReference type="InterPro" id="IPR014004">
    <property type="entry name" value="Transpt-assoc_nodulatn_dom_bac"/>
</dbReference>
<dbReference type="PROSITE" id="PS50914">
    <property type="entry name" value="BON"/>
    <property type="match status" value="3"/>
</dbReference>
<keyword evidence="2" id="KW-0032">Aminotransferase</keyword>
<organism evidence="2 3">
    <name type="scientific">Phyllobacterium endophyticum</name>
    <dbReference type="NCBI Taxonomy" id="1149773"/>
    <lineage>
        <taxon>Bacteria</taxon>
        <taxon>Pseudomonadati</taxon>
        <taxon>Pseudomonadota</taxon>
        <taxon>Alphaproteobacteria</taxon>
        <taxon>Hyphomicrobiales</taxon>
        <taxon>Phyllobacteriaceae</taxon>
        <taxon>Phyllobacterium</taxon>
    </lineage>
</organism>
<accession>A0A2P7ASZ9</accession>
<keyword evidence="2" id="KW-0808">Transferase</keyword>
<feature type="domain" description="BON" evidence="1">
    <location>
        <begin position="2"/>
        <end position="70"/>
    </location>
</feature>